<dbReference type="PANTHER" id="PTHR47429">
    <property type="entry name" value="PROTEIN TWIN LOV 1"/>
    <property type="match status" value="1"/>
</dbReference>
<keyword evidence="2" id="KW-0288">FMN</keyword>
<dbReference type="Gene3D" id="3.30.450.20">
    <property type="entry name" value="PAS domain"/>
    <property type="match status" value="1"/>
</dbReference>
<evidence type="ECO:0000256" key="1">
    <source>
        <dbReference type="ARBA" id="ARBA00022630"/>
    </source>
</evidence>
<dbReference type="Pfam" id="PF13426">
    <property type="entry name" value="PAS_9"/>
    <property type="match status" value="1"/>
</dbReference>
<gene>
    <name evidence="5" type="ORF">CDEB00056_LOCUS23939</name>
</gene>
<protein>
    <recommendedName>
        <fullName evidence="4">PAS domain-containing protein</fullName>
    </recommendedName>
</protein>
<evidence type="ECO:0000313" key="5">
    <source>
        <dbReference type="EMBL" id="CAE0479085.1"/>
    </source>
</evidence>
<name>A0A7S3QJQ0_9STRA</name>
<dbReference type="PROSITE" id="PS50112">
    <property type="entry name" value="PAS"/>
    <property type="match status" value="1"/>
</dbReference>
<dbReference type="InterPro" id="IPR000014">
    <property type="entry name" value="PAS"/>
</dbReference>
<sequence>MKPSLTSKAGILSFLHFLADKFQGLEEEEKKSSNVRSFSPLKSLIEKDHVLVDMLNSHGHEQVCFCICDPDVMDCPIIFASEGFCNFTGYNYDEIEGRNCRFLQGPKTSKEDVDAIRKAIKEETEVNVNLLNYRKDGATFVNQFFLAPLHYRDDPVKAAYYIGVQCSVPTLGPGQMPANPGWVYTQGNHA</sequence>
<proteinExistence type="predicted"/>
<evidence type="ECO:0000256" key="3">
    <source>
        <dbReference type="ARBA" id="ARBA00022991"/>
    </source>
</evidence>
<keyword evidence="1" id="KW-0285">Flavoprotein</keyword>
<dbReference type="SUPFAM" id="SSF55785">
    <property type="entry name" value="PYP-like sensor domain (PAS domain)"/>
    <property type="match status" value="1"/>
</dbReference>
<accession>A0A7S3QJQ0</accession>
<dbReference type="EMBL" id="HBIO01031246">
    <property type="protein sequence ID" value="CAE0479085.1"/>
    <property type="molecule type" value="Transcribed_RNA"/>
</dbReference>
<dbReference type="PANTHER" id="PTHR47429:SF2">
    <property type="entry name" value="PROTEIN TWIN LOV 1"/>
    <property type="match status" value="1"/>
</dbReference>
<evidence type="ECO:0000256" key="2">
    <source>
        <dbReference type="ARBA" id="ARBA00022643"/>
    </source>
</evidence>
<keyword evidence="3" id="KW-0157">Chromophore</keyword>
<dbReference type="CDD" id="cd00130">
    <property type="entry name" value="PAS"/>
    <property type="match status" value="1"/>
</dbReference>
<organism evidence="5">
    <name type="scientific">Chaetoceros debilis</name>
    <dbReference type="NCBI Taxonomy" id="122233"/>
    <lineage>
        <taxon>Eukaryota</taxon>
        <taxon>Sar</taxon>
        <taxon>Stramenopiles</taxon>
        <taxon>Ochrophyta</taxon>
        <taxon>Bacillariophyta</taxon>
        <taxon>Coscinodiscophyceae</taxon>
        <taxon>Chaetocerotophycidae</taxon>
        <taxon>Chaetocerotales</taxon>
        <taxon>Chaetocerotaceae</taxon>
        <taxon>Chaetoceros</taxon>
    </lineage>
</organism>
<dbReference type="NCBIfam" id="TIGR00229">
    <property type="entry name" value="sensory_box"/>
    <property type="match status" value="1"/>
</dbReference>
<feature type="domain" description="PAS" evidence="4">
    <location>
        <begin position="77"/>
        <end position="123"/>
    </location>
</feature>
<dbReference type="AlphaFoldDB" id="A0A7S3QJQ0"/>
<evidence type="ECO:0000259" key="4">
    <source>
        <dbReference type="PROSITE" id="PS50112"/>
    </source>
</evidence>
<dbReference type="InterPro" id="IPR035965">
    <property type="entry name" value="PAS-like_dom_sf"/>
</dbReference>
<dbReference type="GO" id="GO:0005634">
    <property type="term" value="C:nucleus"/>
    <property type="evidence" value="ECO:0007669"/>
    <property type="project" value="TreeGrafter"/>
</dbReference>
<reference evidence="5" key="1">
    <citation type="submission" date="2021-01" db="EMBL/GenBank/DDBJ databases">
        <authorList>
            <person name="Corre E."/>
            <person name="Pelletier E."/>
            <person name="Niang G."/>
            <person name="Scheremetjew M."/>
            <person name="Finn R."/>
            <person name="Kale V."/>
            <person name="Holt S."/>
            <person name="Cochrane G."/>
            <person name="Meng A."/>
            <person name="Brown T."/>
            <person name="Cohen L."/>
        </authorList>
    </citation>
    <scope>NUCLEOTIDE SEQUENCE</scope>
    <source>
        <strain evidence="5">MM31A-1</strain>
    </source>
</reference>